<dbReference type="OrthoDB" id="9808195at2"/>
<sequence length="257" mass="27904">MINSKAVAAHLKELGDWTDGDGGSAARSASAWFQDQLQQLTFEHHCDETGNTWITVPGKSDQAVVLGSLLNQGSDTLLQHHVGLVSGLEILKAVAQRNHGLPPCTLQLVAWSSPSGMGLDPDRSTSAVLGEKAAAYLELHFTDEADAKQASSLDAQQTRRDTLDRRLMALCDEAVREMTGAPASLPLREETIETDDSHVPTGVMFFPGPVPSIGQEALHLHLLQASEAFGRWAESTMHLVVGEELDLWAREQRIPRT</sequence>
<dbReference type="SUPFAM" id="SSF53187">
    <property type="entry name" value="Zn-dependent exopeptidases"/>
    <property type="match status" value="1"/>
</dbReference>
<reference evidence="1 2" key="1">
    <citation type="submission" date="2016-10" db="EMBL/GenBank/DDBJ databases">
        <authorList>
            <person name="de Groot N.N."/>
        </authorList>
    </citation>
    <scope>NUCLEOTIDE SEQUENCE [LARGE SCALE GENOMIC DNA]</scope>
    <source>
        <strain evidence="1 2">AB35.6</strain>
    </source>
</reference>
<evidence type="ECO:0000313" key="1">
    <source>
        <dbReference type="EMBL" id="SEB54228.1"/>
    </source>
</evidence>
<dbReference type="AlphaFoldDB" id="A0A1H4K854"/>
<name>A0A1H4K854_9BACT</name>
<organism evidence="1 2">
    <name type="scientific">Terriglobus roseus</name>
    <dbReference type="NCBI Taxonomy" id="392734"/>
    <lineage>
        <taxon>Bacteria</taxon>
        <taxon>Pseudomonadati</taxon>
        <taxon>Acidobacteriota</taxon>
        <taxon>Terriglobia</taxon>
        <taxon>Terriglobales</taxon>
        <taxon>Acidobacteriaceae</taxon>
        <taxon>Terriglobus</taxon>
    </lineage>
</organism>
<dbReference type="Proteomes" id="UP000182409">
    <property type="component" value="Unassembled WGS sequence"/>
</dbReference>
<dbReference type="EMBL" id="FNSD01000001">
    <property type="protein sequence ID" value="SEB54228.1"/>
    <property type="molecule type" value="Genomic_DNA"/>
</dbReference>
<gene>
    <name evidence="1" type="ORF">SAMN05443244_1038</name>
</gene>
<dbReference type="Gene3D" id="3.40.630.10">
    <property type="entry name" value="Zn peptidases"/>
    <property type="match status" value="1"/>
</dbReference>
<dbReference type="RefSeq" id="WP_074652647.1">
    <property type="nucleotide sequence ID" value="NZ_FNSD01000001.1"/>
</dbReference>
<evidence type="ECO:0000313" key="2">
    <source>
        <dbReference type="Proteomes" id="UP000182409"/>
    </source>
</evidence>
<accession>A0A1H4K854</accession>
<protein>
    <submittedName>
        <fullName evidence="1">Uncharacterized protein</fullName>
    </submittedName>
</protein>
<proteinExistence type="predicted"/>